<comment type="subcellular location">
    <subcellularLocation>
        <location evidence="1">Secreted</location>
    </subcellularLocation>
</comment>
<dbReference type="GO" id="GO:0006979">
    <property type="term" value="P:response to oxidative stress"/>
    <property type="evidence" value="ECO:0007669"/>
    <property type="project" value="InterPro"/>
</dbReference>
<dbReference type="OrthoDB" id="823504at2759"/>
<name>A0A8B8I0U9_VANTA</name>
<dbReference type="GO" id="GO:0020037">
    <property type="term" value="F:heme binding"/>
    <property type="evidence" value="ECO:0007669"/>
    <property type="project" value="InterPro"/>
</dbReference>
<evidence type="ECO:0000313" key="8">
    <source>
        <dbReference type="RefSeq" id="XP_026490062.1"/>
    </source>
</evidence>
<dbReference type="GO" id="GO:0004601">
    <property type="term" value="F:peroxidase activity"/>
    <property type="evidence" value="ECO:0007669"/>
    <property type="project" value="UniProtKB-KW"/>
</dbReference>
<keyword evidence="3" id="KW-0560">Oxidoreductase</keyword>
<keyword evidence="6" id="KW-0732">Signal</keyword>
<dbReference type="AlphaFoldDB" id="A0A8B8I0U9"/>
<dbReference type="Proteomes" id="UP001652626">
    <property type="component" value="Chromosome 6"/>
</dbReference>
<dbReference type="OMA" id="YCVVVEQ"/>
<accession>A0A8B8I0U9</accession>
<proteinExistence type="predicted"/>
<gene>
    <name evidence="8" type="primary">LOC113396363</name>
</gene>
<protein>
    <submittedName>
        <fullName evidence="8">Peroxidase-like</fullName>
    </submittedName>
</protein>
<keyword evidence="2" id="KW-0964">Secreted</keyword>
<dbReference type="Pfam" id="PF03098">
    <property type="entry name" value="An_peroxidase"/>
    <property type="match status" value="1"/>
</dbReference>
<dbReference type="InterPro" id="IPR010255">
    <property type="entry name" value="Haem_peroxidase_sf"/>
</dbReference>
<reference evidence="8" key="1">
    <citation type="submission" date="2025-08" db="UniProtKB">
        <authorList>
            <consortium name="RefSeq"/>
        </authorList>
    </citation>
    <scope>IDENTIFICATION</scope>
    <source>
        <tissue evidence="8">Whole body</tissue>
    </source>
</reference>
<evidence type="ECO:0000256" key="5">
    <source>
        <dbReference type="PIRSR" id="PIRSR619791-2"/>
    </source>
</evidence>
<evidence type="ECO:0000256" key="6">
    <source>
        <dbReference type="SAM" id="SignalP"/>
    </source>
</evidence>
<feature type="signal peptide" evidence="6">
    <location>
        <begin position="1"/>
        <end position="17"/>
    </location>
</feature>
<evidence type="ECO:0000313" key="7">
    <source>
        <dbReference type="Proteomes" id="UP001652626"/>
    </source>
</evidence>
<dbReference type="InterPro" id="IPR019791">
    <property type="entry name" value="Haem_peroxidase_animal"/>
</dbReference>
<keyword evidence="4" id="KW-0325">Glycoprotein</keyword>
<evidence type="ECO:0000256" key="2">
    <source>
        <dbReference type="ARBA" id="ARBA00022525"/>
    </source>
</evidence>
<organism evidence="7 8">
    <name type="scientific">Vanessa tameamea</name>
    <name type="common">Kamehameha butterfly</name>
    <dbReference type="NCBI Taxonomy" id="334116"/>
    <lineage>
        <taxon>Eukaryota</taxon>
        <taxon>Metazoa</taxon>
        <taxon>Ecdysozoa</taxon>
        <taxon>Arthropoda</taxon>
        <taxon>Hexapoda</taxon>
        <taxon>Insecta</taxon>
        <taxon>Pterygota</taxon>
        <taxon>Neoptera</taxon>
        <taxon>Endopterygota</taxon>
        <taxon>Lepidoptera</taxon>
        <taxon>Glossata</taxon>
        <taxon>Ditrysia</taxon>
        <taxon>Papilionoidea</taxon>
        <taxon>Nymphalidae</taxon>
        <taxon>Nymphalinae</taxon>
        <taxon>Vanessa</taxon>
    </lineage>
</organism>
<keyword evidence="5" id="KW-0349">Heme</keyword>
<dbReference type="GeneID" id="113396363"/>
<dbReference type="Gene3D" id="1.10.640.10">
    <property type="entry name" value="Haem peroxidase domain superfamily, animal type"/>
    <property type="match status" value="1"/>
</dbReference>
<dbReference type="PROSITE" id="PS50292">
    <property type="entry name" value="PEROXIDASE_3"/>
    <property type="match status" value="1"/>
</dbReference>
<dbReference type="GO" id="GO:0005576">
    <property type="term" value="C:extracellular region"/>
    <property type="evidence" value="ECO:0007669"/>
    <property type="project" value="UniProtKB-SubCell"/>
</dbReference>
<keyword evidence="3" id="KW-0575">Peroxidase</keyword>
<keyword evidence="5" id="KW-0479">Metal-binding</keyword>
<dbReference type="InterPro" id="IPR037120">
    <property type="entry name" value="Haem_peroxidase_sf_animal"/>
</dbReference>
<evidence type="ECO:0000256" key="3">
    <source>
        <dbReference type="ARBA" id="ARBA00022559"/>
    </source>
</evidence>
<sequence length="634" mass="72387">MIMEYIFLLGFISCVCAQSVFYDSFTGNVLTNDEVKVHIKKNTTFWCVNEVLPCNPLEGRRVDGSCNNLKYPTKGSAHTPIRRLLPAVYDKDFEPRKSKSGEPLPLSRSIRTGVLAEGRVPDTRFSQMVPNYWVYILGDVISVHDTVNYIRWKPYCCEEKGKTDNACIPNAIPDDDPVHRFSSIRCLNLTRPESFQSRGCLKNDTTPERISTATPLFDLSHVYGNSLKTLKAKGRLFEKGLLKTEVENGKIWPPSAKTKDNLCLLNQLPHETRCHDTPETGANSVLAPNLLVIWTWRFHNRIATILSAMNPCWDDDRIFFTTRDIVIAASTQIYFYELMTTVLGYDNLVREGVISPNKGFRDLYNEDIQPQISLEFLAVQRWAHTIQDGNLKMYDANGNYLKETKIANLTLRTGYLVDNLEYITQGVFRQPAAKFDYIVDPDIAETGLGPHQLAADLLTSDLSKNRYFGFAPYIKYRQLCSGKTYSTFEDLIDVIDPERIELLKEKYQHLEDIDLLTGVWLEKYVRGGSVPVTLYCVVVEQMIRTLSSDRHWYERPNRPNAFTMEQLLEVRKASMAQFLCAVGDTVTEIQPLAFFLPGPGNEMCSCSQIQKMNLLPWKDWSCSLEQTDNLDTQV</sequence>
<keyword evidence="5" id="KW-0408">Iron</keyword>
<dbReference type="PANTHER" id="PTHR11475">
    <property type="entry name" value="OXIDASE/PEROXIDASE"/>
    <property type="match status" value="1"/>
</dbReference>
<dbReference type="PANTHER" id="PTHR11475:SF4">
    <property type="entry name" value="CHORION PEROXIDASE"/>
    <property type="match status" value="1"/>
</dbReference>
<feature type="chain" id="PRO_5034169854" evidence="6">
    <location>
        <begin position="18"/>
        <end position="634"/>
    </location>
</feature>
<dbReference type="GO" id="GO:0046872">
    <property type="term" value="F:metal ion binding"/>
    <property type="evidence" value="ECO:0007669"/>
    <property type="project" value="UniProtKB-KW"/>
</dbReference>
<keyword evidence="7" id="KW-1185">Reference proteome</keyword>
<dbReference type="PRINTS" id="PR00457">
    <property type="entry name" value="ANPEROXIDASE"/>
</dbReference>
<dbReference type="RefSeq" id="XP_026490062.1">
    <property type="nucleotide sequence ID" value="XM_026634277.2"/>
</dbReference>
<feature type="binding site" description="axial binding residue" evidence="5">
    <location>
        <position position="384"/>
    </location>
    <ligand>
        <name>heme b</name>
        <dbReference type="ChEBI" id="CHEBI:60344"/>
    </ligand>
    <ligandPart>
        <name>Fe</name>
        <dbReference type="ChEBI" id="CHEBI:18248"/>
    </ligandPart>
</feature>
<evidence type="ECO:0000256" key="1">
    <source>
        <dbReference type="ARBA" id="ARBA00004613"/>
    </source>
</evidence>
<evidence type="ECO:0000256" key="4">
    <source>
        <dbReference type="ARBA" id="ARBA00023180"/>
    </source>
</evidence>
<dbReference type="SUPFAM" id="SSF48113">
    <property type="entry name" value="Heme-dependent peroxidases"/>
    <property type="match status" value="1"/>
</dbReference>